<protein>
    <recommendedName>
        <fullName evidence="8">Holo-[acyl-carrier-protein] synthase</fullName>
        <shortName evidence="8">Holo-ACP synthase</shortName>
        <ecNumber evidence="8">2.7.8.7</ecNumber>
    </recommendedName>
    <alternativeName>
        <fullName evidence="8">4'-phosphopantetheinyl transferase AcpS</fullName>
    </alternativeName>
</protein>
<dbReference type="InterPro" id="IPR037143">
    <property type="entry name" value="4-PPantetheinyl_Trfase_dom_sf"/>
</dbReference>
<dbReference type="Pfam" id="PF01648">
    <property type="entry name" value="ACPS"/>
    <property type="match status" value="1"/>
</dbReference>
<dbReference type="AlphaFoldDB" id="A0A9D1MYF7"/>
<sequence length="118" mass="13358">MQQVGIDIEEISRFENKTIENDSHFLNKIYTENELDYCFSNAQPARHLAARFCAKEAVVKALSNILNKNLSYSQIEILRRENGSPYVNLIGCEENIAIALSLSHDKDKAIAFVIANKL</sequence>
<feature type="domain" description="4'-phosphopantetheinyl transferase" evidence="9">
    <location>
        <begin position="3"/>
        <end position="112"/>
    </location>
</feature>
<evidence type="ECO:0000313" key="11">
    <source>
        <dbReference type="Proteomes" id="UP000886748"/>
    </source>
</evidence>
<keyword evidence="3 8" id="KW-0479">Metal-binding</keyword>
<comment type="subcellular location">
    <subcellularLocation>
        <location evidence="8">Cytoplasm</location>
    </subcellularLocation>
</comment>
<feature type="binding site" evidence="8">
    <location>
        <position position="7"/>
    </location>
    <ligand>
        <name>Mg(2+)</name>
        <dbReference type="ChEBI" id="CHEBI:18420"/>
    </ligand>
</feature>
<dbReference type="Gene3D" id="3.90.470.20">
    <property type="entry name" value="4'-phosphopantetheinyl transferase domain"/>
    <property type="match status" value="1"/>
</dbReference>
<evidence type="ECO:0000256" key="7">
    <source>
        <dbReference type="ARBA" id="ARBA00023160"/>
    </source>
</evidence>
<reference evidence="10" key="2">
    <citation type="journal article" date="2021" name="PeerJ">
        <title>Extensive microbial diversity within the chicken gut microbiome revealed by metagenomics and culture.</title>
        <authorList>
            <person name="Gilroy R."/>
            <person name="Ravi A."/>
            <person name="Getino M."/>
            <person name="Pursley I."/>
            <person name="Horton D.L."/>
            <person name="Alikhan N.F."/>
            <person name="Baker D."/>
            <person name="Gharbi K."/>
            <person name="Hall N."/>
            <person name="Watson M."/>
            <person name="Adriaenssens E.M."/>
            <person name="Foster-Nyarko E."/>
            <person name="Jarju S."/>
            <person name="Secka A."/>
            <person name="Antonio M."/>
            <person name="Oren A."/>
            <person name="Chaudhuri R.R."/>
            <person name="La Ragione R."/>
            <person name="Hildebrand F."/>
            <person name="Pallen M.J."/>
        </authorList>
    </citation>
    <scope>NUCLEOTIDE SEQUENCE</scope>
    <source>
        <strain evidence="10">CHK154-7741</strain>
    </source>
</reference>
<feature type="binding site" evidence="8">
    <location>
        <position position="56"/>
    </location>
    <ligand>
        <name>Mg(2+)</name>
        <dbReference type="ChEBI" id="CHEBI:18420"/>
    </ligand>
</feature>
<dbReference type="Proteomes" id="UP000886748">
    <property type="component" value="Unassembled WGS sequence"/>
</dbReference>
<organism evidence="10 11">
    <name type="scientific">Candidatus Limenecus avicola</name>
    <dbReference type="NCBI Taxonomy" id="2840847"/>
    <lineage>
        <taxon>Bacteria</taxon>
        <taxon>Bacillati</taxon>
        <taxon>Bacillota</taxon>
        <taxon>Clostridia</taxon>
        <taxon>Eubacteriales</taxon>
        <taxon>Clostridiaceae</taxon>
        <taxon>Clostridiaceae incertae sedis</taxon>
        <taxon>Candidatus Limenecus</taxon>
    </lineage>
</organism>
<comment type="cofactor">
    <cofactor evidence="8">
        <name>Mg(2+)</name>
        <dbReference type="ChEBI" id="CHEBI:18420"/>
    </cofactor>
</comment>
<proteinExistence type="inferred from homology"/>
<comment type="function">
    <text evidence="8">Transfers the 4'-phosphopantetheine moiety from coenzyme A to a Ser of acyl-carrier-protein.</text>
</comment>
<evidence type="ECO:0000256" key="6">
    <source>
        <dbReference type="ARBA" id="ARBA00023098"/>
    </source>
</evidence>
<dbReference type="GO" id="GO:0006633">
    <property type="term" value="P:fatty acid biosynthetic process"/>
    <property type="evidence" value="ECO:0007669"/>
    <property type="project" value="UniProtKB-UniRule"/>
</dbReference>
<keyword evidence="2 8" id="KW-0808">Transferase</keyword>
<gene>
    <name evidence="8 10" type="primary">acpS</name>
    <name evidence="10" type="ORF">IAD26_01845</name>
</gene>
<evidence type="ECO:0000256" key="3">
    <source>
        <dbReference type="ARBA" id="ARBA00022723"/>
    </source>
</evidence>
<evidence type="ECO:0000259" key="9">
    <source>
        <dbReference type="Pfam" id="PF01648"/>
    </source>
</evidence>
<dbReference type="InterPro" id="IPR004568">
    <property type="entry name" value="Ppantetheine-prot_Trfase_dom"/>
</dbReference>
<keyword evidence="6 8" id="KW-0443">Lipid metabolism</keyword>
<dbReference type="InterPro" id="IPR008278">
    <property type="entry name" value="4-PPantetheinyl_Trfase_dom"/>
</dbReference>
<evidence type="ECO:0000313" key="10">
    <source>
        <dbReference type="EMBL" id="HIU91858.1"/>
    </source>
</evidence>
<evidence type="ECO:0000256" key="5">
    <source>
        <dbReference type="ARBA" id="ARBA00022842"/>
    </source>
</evidence>
<name>A0A9D1MYF7_9CLOT</name>
<dbReference type="GO" id="GO:0000287">
    <property type="term" value="F:magnesium ion binding"/>
    <property type="evidence" value="ECO:0007669"/>
    <property type="project" value="UniProtKB-UniRule"/>
</dbReference>
<evidence type="ECO:0000256" key="1">
    <source>
        <dbReference type="ARBA" id="ARBA00022516"/>
    </source>
</evidence>
<comment type="caution">
    <text evidence="10">The sequence shown here is derived from an EMBL/GenBank/DDBJ whole genome shotgun (WGS) entry which is preliminary data.</text>
</comment>
<dbReference type="EMBL" id="DVOD01000014">
    <property type="protein sequence ID" value="HIU91858.1"/>
    <property type="molecule type" value="Genomic_DNA"/>
</dbReference>
<keyword evidence="5 8" id="KW-0460">Magnesium</keyword>
<evidence type="ECO:0000256" key="4">
    <source>
        <dbReference type="ARBA" id="ARBA00022832"/>
    </source>
</evidence>
<dbReference type="NCBIfam" id="TIGR00556">
    <property type="entry name" value="pantethn_trn"/>
    <property type="match status" value="1"/>
</dbReference>
<evidence type="ECO:0000256" key="2">
    <source>
        <dbReference type="ARBA" id="ARBA00022679"/>
    </source>
</evidence>
<dbReference type="HAMAP" id="MF_00101">
    <property type="entry name" value="AcpS"/>
    <property type="match status" value="1"/>
</dbReference>
<dbReference type="SUPFAM" id="SSF56214">
    <property type="entry name" value="4'-phosphopantetheinyl transferase"/>
    <property type="match status" value="1"/>
</dbReference>
<keyword evidence="8" id="KW-0963">Cytoplasm</keyword>
<keyword evidence="1 8" id="KW-0444">Lipid biosynthesis</keyword>
<dbReference type="GO" id="GO:0008897">
    <property type="term" value="F:holo-[acyl-carrier-protein] synthase activity"/>
    <property type="evidence" value="ECO:0007669"/>
    <property type="project" value="UniProtKB-UniRule"/>
</dbReference>
<keyword evidence="4 8" id="KW-0276">Fatty acid metabolism</keyword>
<dbReference type="NCBIfam" id="TIGR00516">
    <property type="entry name" value="acpS"/>
    <property type="match status" value="1"/>
</dbReference>
<dbReference type="InterPro" id="IPR002582">
    <property type="entry name" value="ACPS"/>
</dbReference>
<dbReference type="GO" id="GO:0005737">
    <property type="term" value="C:cytoplasm"/>
    <property type="evidence" value="ECO:0007669"/>
    <property type="project" value="UniProtKB-SubCell"/>
</dbReference>
<comment type="similarity">
    <text evidence="8">Belongs to the P-Pant transferase superfamily. AcpS family.</text>
</comment>
<accession>A0A9D1MYF7</accession>
<comment type="catalytic activity">
    <reaction evidence="8">
        <text>apo-[ACP] + CoA = holo-[ACP] + adenosine 3',5'-bisphosphate + H(+)</text>
        <dbReference type="Rhea" id="RHEA:12068"/>
        <dbReference type="Rhea" id="RHEA-COMP:9685"/>
        <dbReference type="Rhea" id="RHEA-COMP:9690"/>
        <dbReference type="ChEBI" id="CHEBI:15378"/>
        <dbReference type="ChEBI" id="CHEBI:29999"/>
        <dbReference type="ChEBI" id="CHEBI:57287"/>
        <dbReference type="ChEBI" id="CHEBI:58343"/>
        <dbReference type="ChEBI" id="CHEBI:64479"/>
        <dbReference type="EC" id="2.7.8.7"/>
    </reaction>
</comment>
<dbReference type="EC" id="2.7.8.7" evidence="8"/>
<reference evidence="10" key="1">
    <citation type="submission" date="2020-10" db="EMBL/GenBank/DDBJ databases">
        <authorList>
            <person name="Gilroy R."/>
        </authorList>
    </citation>
    <scope>NUCLEOTIDE SEQUENCE</scope>
    <source>
        <strain evidence="10">CHK154-7741</strain>
    </source>
</reference>
<keyword evidence="7 8" id="KW-0275">Fatty acid biosynthesis</keyword>
<evidence type="ECO:0000256" key="8">
    <source>
        <dbReference type="HAMAP-Rule" id="MF_00101"/>
    </source>
</evidence>